<dbReference type="GO" id="GO:0005509">
    <property type="term" value="F:calcium ion binding"/>
    <property type="evidence" value="ECO:0007669"/>
    <property type="project" value="InterPro"/>
</dbReference>
<gene>
    <name evidence="4" type="ORF">Cgig2_026042</name>
</gene>
<dbReference type="Gene3D" id="1.10.238.10">
    <property type="entry name" value="EF-hand"/>
    <property type="match status" value="2"/>
</dbReference>
<dbReference type="InterPro" id="IPR011992">
    <property type="entry name" value="EF-hand-dom_pair"/>
</dbReference>
<dbReference type="PANTHER" id="PTHR23050">
    <property type="entry name" value="CALCIUM BINDING PROTEIN"/>
    <property type="match status" value="1"/>
</dbReference>
<feature type="domain" description="EF-hand" evidence="3">
    <location>
        <begin position="99"/>
        <end position="134"/>
    </location>
</feature>
<comment type="caution">
    <text evidence="4">The sequence shown here is derived from an EMBL/GenBank/DDBJ whole genome shotgun (WGS) entry which is preliminary data.</text>
</comment>
<dbReference type="AlphaFoldDB" id="A0A9Q1KLA4"/>
<dbReference type="Pfam" id="PF13499">
    <property type="entry name" value="EF-hand_7"/>
    <property type="match status" value="1"/>
</dbReference>
<name>A0A9Q1KLA4_9CARY</name>
<protein>
    <recommendedName>
        <fullName evidence="3">EF-hand domain-containing protein</fullName>
    </recommendedName>
</protein>
<dbReference type="SUPFAM" id="SSF47473">
    <property type="entry name" value="EF-hand"/>
    <property type="match status" value="1"/>
</dbReference>
<keyword evidence="2" id="KW-0106">Calcium</keyword>
<keyword evidence="1" id="KW-0677">Repeat</keyword>
<proteinExistence type="predicted"/>
<organism evidence="4 5">
    <name type="scientific">Carnegiea gigantea</name>
    <dbReference type="NCBI Taxonomy" id="171969"/>
    <lineage>
        <taxon>Eukaryota</taxon>
        <taxon>Viridiplantae</taxon>
        <taxon>Streptophyta</taxon>
        <taxon>Embryophyta</taxon>
        <taxon>Tracheophyta</taxon>
        <taxon>Spermatophyta</taxon>
        <taxon>Magnoliopsida</taxon>
        <taxon>eudicotyledons</taxon>
        <taxon>Gunneridae</taxon>
        <taxon>Pentapetalae</taxon>
        <taxon>Caryophyllales</taxon>
        <taxon>Cactineae</taxon>
        <taxon>Cactaceae</taxon>
        <taxon>Cactoideae</taxon>
        <taxon>Echinocereeae</taxon>
        <taxon>Carnegiea</taxon>
    </lineage>
</organism>
<dbReference type="Pfam" id="PF13202">
    <property type="entry name" value="EF-hand_5"/>
    <property type="match status" value="1"/>
</dbReference>
<feature type="domain" description="EF-hand" evidence="3">
    <location>
        <begin position="12"/>
        <end position="47"/>
    </location>
</feature>
<dbReference type="FunFam" id="1.10.238.10:FF:000178">
    <property type="entry name" value="Calmodulin-2 A"/>
    <property type="match status" value="1"/>
</dbReference>
<dbReference type="GO" id="GO:0043226">
    <property type="term" value="C:organelle"/>
    <property type="evidence" value="ECO:0007669"/>
    <property type="project" value="UniProtKB-ARBA"/>
</dbReference>
<evidence type="ECO:0000256" key="2">
    <source>
        <dbReference type="ARBA" id="ARBA00022837"/>
    </source>
</evidence>
<dbReference type="PROSITE" id="PS00018">
    <property type="entry name" value="EF_HAND_1"/>
    <property type="match status" value="3"/>
</dbReference>
<dbReference type="EMBL" id="JAKOGI010000072">
    <property type="protein sequence ID" value="KAJ8445715.1"/>
    <property type="molecule type" value="Genomic_DNA"/>
</dbReference>
<dbReference type="InterPro" id="IPR018247">
    <property type="entry name" value="EF_Hand_1_Ca_BS"/>
</dbReference>
<evidence type="ECO:0000256" key="1">
    <source>
        <dbReference type="ARBA" id="ARBA00022737"/>
    </source>
</evidence>
<dbReference type="OrthoDB" id="26525at2759"/>
<accession>A0A9Q1KLA4</accession>
<dbReference type="InterPro" id="IPR050145">
    <property type="entry name" value="Centrin_CML-like"/>
</dbReference>
<dbReference type="InterPro" id="IPR002048">
    <property type="entry name" value="EF_hand_dom"/>
</dbReference>
<keyword evidence="5" id="KW-1185">Reference proteome</keyword>
<reference evidence="4" key="1">
    <citation type="submission" date="2022-04" db="EMBL/GenBank/DDBJ databases">
        <title>Carnegiea gigantea Genome sequencing and assembly v2.</title>
        <authorList>
            <person name="Copetti D."/>
            <person name="Sanderson M.J."/>
            <person name="Burquez A."/>
            <person name="Wojciechowski M.F."/>
        </authorList>
    </citation>
    <scope>NUCLEOTIDE SEQUENCE</scope>
    <source>
        <strain evidence="4">SGP5-SGP5p</strain>
        <tissue evidence="4">Aerial part</tissue>
    </source>
</reference>
<evidence type="ECO:0000313" key="5">
    <source>
        <dbReference type="Proteomes" id="UP001153076"/>
    </source>
</evidence>
<evidence type="ECO:0000313" key="4">
    <source>
        <dbReference type="EMBL" id="KAJ8445715.1"/>
    </source>
</evidence>
<sequence length="184" mass="19976">MCPTGTSLAPAKSTSEFRRAFDVIDADHDGKISGDDLRRFYATVTGAGDGGDEELIKAMISVADANKDGFVQYDEFERVLKGQNWHDGKNGGKEEQCYGDGGVMVEVFKAMDQDGDGRLGLNDLRNYLGRVGLAVGDDEIKAMIRLGGGDEREGVSFDGLVNILAVHDLRNSIPQNYGDMYVET</sequence>
<dbReference type="Proteomes" id="UP001153076">
    <property type="component" value="Unassembled WGS sequence"/>
</dbReference>
<dbReference type="SMART" id="SM00054">
    <property type="entry name" value="EFh"/>
    <property type="match status" value="3"/>
</dbReference>
<evidence type="ECO:0000259" key="3">
    <source>
        <dbReference type="PROSITE" id="PS50222"/>
    </source>
</evidence>
<feature type="domain" description="EF-hand" evidence="3">
    <location>
        <begin position="51"/>
        <end position="86"/>
    </location>
</feature>
<dbReference type="PROSITE" id="PS50222">
    <property type="entry name" value="EF_HAND_2"/>
    <property type="match status" value="3"/>
</dbReference>
<dbReference type="CDD" id="cd00051">
    <property type="entry name" value="EFh"/>
    <property type="match status" value="1"/>
</dbReference>